<feature type="compositionally biased region" description="Polar residues" evidence="1">
    <location>
        <begin position="9"/>
        <end position="38"/>
    </location>
</feature>
<evidence type="ECO:0000313" key="2">
    <source>
        <dbReference type="EMBL" id="RCV21044.1"/>
    </source>
</evidence>
<organism evidence="2">
    <name type="scientific">Setaria italica</name>
    <name type="common">Foxtail millet</name>
    <name type="synonym">Panicum italicum</name>
    <dbReference type="NCBI Taxonomy" id="4555"/>
    <lineage>
        <taxon>Eukaryota</taxon>
        <taxon>Viridiplantae</taxon>
        <taxon>Streptophyta</taxon>
        <taxon>Embryophyta</taxon>
        <taxon>Tracheophyta</taxon>
        <taxon>Spermatophyta</taxon>
        <taxon>Magnoliopsida</taxon>
        <taxon>Liliopsida</taxon>
        <taxon>Poales</taxon>
        <taxon>Poaceae</taxon>
        <taxon>PACMAD clade</taxon>
        <taxon>Panicoideae</taxon>
        <taxon>Panicodae</taxon>
        <taxon>Paniceae</taxon>
        <taxon>Cenchrinae</taxon>
        <taxon>Setaria</taxon>
    </lineage>
</organism>
<reference evidence="2" key="1">
    <citation type="journal article" date="2012" name="Nat. Biotechnol.">
        <title>Reference genome sequence of the model plant Setaria.</title>
        <authorList>
            <person name="Bennetzen J.L."/>
            <person name="Schmutz J."/>
            <person name="Wang H."/>
            <person name="Percifield R."/>
            <person name="Hawkins J."/>
            <person name="Pontaroli A.C."/>
            <person name="Estep M."/>
            <person name="Feng L."/>
            <person name="Vaughn J.N."/>
            <person name="Grimwood J."/>
            <person name="Jenkins J."/>
            <person name="Barry K."/>
            <person name="Lindquist E."/>
            <person name="Hellsten U."/>
            <person name="Deshpande S."/>
            <person name="Wang X."/>
            <person name="Wu X."/>
            <person name="Mitros T."/>
            <person name="Triplett J."/>
            <person name="Yang X."/>
            <person name="Ye C.Y."/>
            <person name="Mauro-Herrera M."/>
            <person name="Wang L."/>
            <person name="Li P."/>
            <person name="Sharma M."/>
            <person name="Sharma R."/>
            <person name="Ronald P.C."/>
            <person name="Panaud O."/>
            <person name="Kellogg E.A."/>
            <person name="Brutnell T.P."/>
            <person name="Doust A.N."/>
            <person name="Tuskan G.A."/>
            <person name="Rokhsar D."/>
            <person name="Devos K.M."/>
        </authorList>
    </citation>
    <scope>NUCLEOTIDE SEQUENCE [LARGE SCALE GENOMIC DNA]</scope>
    <source>
        <strain evidence="2">Yugu1</strain>
    </source>
</reference>
<dbReference type="OrthoDB" id="714716at2759"/>
<dbReference type="InterPro" id="IPR015943">
    <property type="entry name" value="WD40/YVTN_repeat-like_dom_sf"/>
</dbReference>
<proteinExistence type="predicted"/>
<accession>A0A368QT92</accession>
<evidence type="ECO:0000256" key="1">
    <source>
        <dbReference type="SAM" id="MobiDB-lite"/>
    </source>
</evidence>
<reference evidence="2" key="2">
    <citation type="submission" date="2015-07" db="EMBL/GenBank/DDBJ databases">
        <authorList>
            <person name="Noorani M."/>
        </authorList>
    </citation>
    <scope>NUCLEOTIDE SEQUENCE</scope>
    <source>
        <strain evidence="2">Yugu1</strain>
    </source>
</reference>
<sequence length="98" mass="10866">MSSIRQEETQAQDVSETEHTISFLSQSNRPSLQNSANPSLSSCLYQCIATLKGNSFYVSSLAIDGDSLYIASSNGHIRLWPLDMAMDLMFAADRWTLT</sequence>
<dbReference type="SUPFAM" id="SSF50978">
    <property type="entry name" value="WD40 repeat-like"/>
    <property type="match status" value="1"/>
</dbReference>
<gene>
    <name evidence="2" type="ORF">SETIT_4G106100v2</name>
</gene>
<protein>
    <submittedName>
        <fullName evidence="2">Uncharacterized protein</fullName>
    </submittedName>
</protein>
<dbReference type="Gene3D" id="2.130.10.10">
    <property type="entry name" value="YVTN repeat-like/Quinoprotein amine dehydrogenase"/>
    <property type="match status" value="1"/>
</dbReference>
<name>A0A368QT92_SETIT</name>
<feature type="region of interest" description="Disordered" evidence="1">
    <location>
        <begin position="1"/>
        <end position="38"/>
    </location>
</feature>
<dbReference type="EMBL" id="CM003531">
    <property type="protein sequence ID" value="RCV21044.1"/>
    <property type="molecule type" value="Genomic_DNA"/>
</dbReference>
<dbReference type="STRING" id="4555.A0A368QT92"/>
<dbReference type="AlphaFoldDB" id="A0A368QT92"/>
<dbReference type="InterPro" id="IPR036322">
    <property type="entry name" value="WD40_repeat_dom_sf"/>
</dbReference>